<dbReference type="AlphaFoldDB" id="A0A835XL59"/>
<feature type="compositionally biased region" description="Polar residues" evidence="1">
    <location>
        <begin position="1"/>
        <end position="13"/>
    </location>
</feature>
<accession>A0A835XL59</accession>
<gene>
    <name evidence="2" type="ORF">HYH03_015947</name>
</gene>
<dbReference type="EMBL" id="JAEHOE010000132">
    <property type="protein sequence ID" value="KAG2485272.1"/>
    <property type="molecule type" value="Genomic_DNA"/>
</dbReference>
<feature type="compositionally biased region" description="Pro residues" evidence="1">
    <location>
        <begin position="235"/>
        <end position="247"/>
    </location>
</feature>
<feature type="region of interest" description="Disordered" evidence="1">
    <location>
        <begin position="235"/>
        <end position="257"/>
    </location>
</feature>
<organism evidence="2 3">
    <name type="scientific">Edaphochlamys debaryana</name>
    <dbReference type="NCBI Taxonomy" id="47281"/>
    <lineage>
        <taxon>Eukaryota</taxon>
        <taxon>Viridiplantae</taxon>
        <taxon>Chlorophyta</taxon>
        <taxon>core chlorophytes</taxon>
        <taxon>Chlorophyceae</taxon>
        <taxon>CS clade</taxon>
        <taxon>Chlamydomonadales</taxon>
        <taxon>Chlamydomonadales incertae sedis</taxon>
        <taxon>Edaphochlamys</taxon>
    </lineage>
</organism>
<evidence type="ECO:0000313" key="3">
    <source>
        <dbReference type="Proteomes" id="UP000612055"/>
    </source>
</evidence>
<comment type="caution">
    <text evidence="2">The sequence shown here is derived from an EMBL/GenBank/DDBJ whole genome shotgun (WGS) entry which is preliminary data.</text>
</comment>
<keyword evidence="3" id="KW-1185">Reference proteome</keyword>
<dbReference type="Proteomes" id="UP000612055">
    <property type="component" value="Unassembled WGS sequence"/>
</dbReference>
<reference evidence="2" key="1">
    <citation type="journal article" date="2020" name="bioRxiv">
        <title>Comparative genomics of Chlamydomonas.</title>
        <authorList>
            <person name="Craig R.J."/>
            <person name="Hasan A.R."/>
            <person name="Ness R.W."/>
            <person name="Keightley P.D."/>
        </authorList>
    </citation>
    <scope>NUCLEOTIDE SEQUENCE</scope>
    <source>
        <strain evidence="2">CCAP 11/70</strain>
    </source>
</reference>
<name>A0A835XL59_9CHLO</name>
<proteinExistence type="predicted"/>
<sequence>MEGSRDVTTSPVLTDQAFFKPGNAQKEPGNLPDVDFIPMDGQGAAAGPSRPDVLPGARREVLLERVLLRAPDCGYVFASADNSLGVCSVNRLEQSMAEHGQEAFLSSLCRSYGTNGTVITTLETWLGNFVLTPGEAVVHYPVYGGPEEARAALPVVFSPLQDYGDRIALCAMGSAKHAWVDVLDQKLVQSDTPGPPKWFELQDPDTCREFNAAIRKTQGLAPVLPLNPEVAPVLPPNPEVAPAPAPASAPEAQTAPVPVAAPAGSPAARFGAPRMQTLLLRAVLGLGGVVAGLVRAEADVIRLAS</sequence>
<evidence type="ECO:0000256" key="1">
    <source>
        <dbReference type="SAM" id="MobiDB-lite"/>
    </source>
</evidence>
<protein>
    <submittedName>
        <fullName evidence="2">Uncharacterized protein</fullName>
    </submittedName>
</protein>
<evidence type="ECO:0000313" key="2">
    <source>
        <dbReference type="EMBL" id="KAG2485272.1"/>
    </source>
</evidence>
<feature type="region of interest" description="Disordered" evidence="1">
    <location>
        <begin position="1"/>
        <end position="32"/>
    </location>
</feature>
<feature type="compositionally biased region" description="Low complexity" evidence="1">
    <location>
        <begin position="248"/>
        <end position="257"/>
    </location>
</feature>